<evidence type="ECO:0000313" key="2">
    <source>
        <dbReference type="Proteomes" id="UP000789739"/>
    </source>
</evidence>
<name>A0A9N9D4F5_9GLOM</name>
<feature type="non-terminal residue" evidence="1">
    <location>
        <position position="1"/>
    </location>
</feature>
<sequence length="49" mass="5906">DESCSRASGRRKNMWTKILDGDVRDLESLEEYAVRWEEIFGRWKMPKVM</sequence>
<gene>
    <name evidence="1" type="ORF">PBRASI_LOCUS8918</name>
</gene>
<dbReference type="Proteomes" id="UP000789739">
    <property type="component" value="Unassembled WGS sequence"/>
</dbReference>
<organism evidence="1 2">
    <name type="scientific">Paraglomus brasilianum</name>
    <dbReference type="NCBI Taxonomy" id="144538"/>
    <lineage>
        <taxon>Eukaryota</taxon>
        <taxon>Fungi</taxon>
        <taxon>Fungi incertae sedis</taxon>
        <taxon>Mucoromycota</taxon>
        <taxon>Glomeromycotina</taxon>
        <taxon>Glomeromycetes</taxon>
        <taxon>Paraglomerales</taxon>
        <taxon>Paraglomeraceae</taxon>
        <taxon>Paraglomus</taxon>
    </lineage>
</organism>
<accession>A0A9N9D4F5</accession>
<protein>
    <submittedName>
        <fullName evidence="1">5085_t:CDS:1</fullName>
    </submittedName>
</protein>
<comment type="caution">
    <text evidence="1">The sequence shown here is derived from an EMBL/GenBank/DDBJ whole genome shotgun (WGS) entry which is preliminary data.</text>
</comment>
<proteinExistence type="predicted"/>
<dbReference type="AlphaFoldDB" id="A0A9N9D4F5"/>
<evidence type="ECO:0000313" key="1">
    <source>
        <dbReference type="EMBL" id="CAG8624909.1"/>
    </source>
</evidence>
<dbReference type="EMBL" id="CAJVPI010001738">
    <property type="protein sequence ID" value="CAG8624909.1"/>
    <property type="molecule type" value="Genomic_DNA"/>
</dbReference>
<keyword evidence="2" id="KW-1185">Reference proteome</keyword>
<reference evidence="1" key="1">
    <citation type="submission" date="2021-06" db="EMBL/GenBank/DDBJ databases">
        <authorList>
            <person name="Kallberg Y."/>
            <person name="Tangrot J."/>
            <person name="Rosling A."/>
        </authorList>
    </citation>
    <scope>NUCLEOTIDE SEQUENCE</scope>
    <source>
        <strain evidence="1">BR232B</strain>
    </source>
</reference>